<sequence>MTLTPRWLMPSVLAAGLAMAALAPAPARANDDLVRVLVNVADVIYRSGQPYYRHGNYGYNDRIIVVRDRDGHRRYYRHVPRQYRRSGPPYGVAHGYYRNRDVRLDRDCNRRGDCVVRYYDPRHDARADRRYDRRDYRDYRVRHDGRRDRGRDRD</sequence>
<comment type="caution">
    <text evidence="2">The sequence shown here is derived from an EMBL/GenBank/DDBJ whole genome shotgun (WGS) entry which is preliminary data.</text>
</comment>
<evidence type="ECO:0000313" key="3">
    <source>
        <dbReference type="Proteomes" id="UP000552587"/>
    </source>
</evidence>
<reference evidence="2 3" key="1">
    <citation type="submission" date="2020-07" db="EMBL/GenBank/DDBJ databases">
        <authorList>
            <person name="Xu S."/>
            <person name="Li A."/>
        </authorList>
    </citation>
    <scope>NUCLEOTIDE SEQUENCE [LARGE SCALE GENOMIC DNA]</scope>
    <source>
        <strain evidence="2 3">SG-8</strain>
    </source>
</reference>
<evidence type="ECO:0000313" key="2">
    <source>
        <dbReference type="EMBL" id="MBB1087861.1"/>
    </source>
</evidence>
<dbReference type="EMBL" id="JACHTE010000003">
    <property type="protein sequence ID" value="MBB1087861.1"/>
    <property type="molecule type" value="Genomic_DNA"/>
</dbReference>
<dbReference type="Proteomes" id="UP000552587">
    <property type="component" value="Unassembled WGS sequence"/>
</dbReference>
<accession>A0A7W3U2P8</accession>
<name>A0A7W3U2P8_9GAMM</name>
<evidence type="ECO:0000256" key="1">
    <source>
        <dbReference type="SAM" id="SignalP"/>
    </source>
</evidence>
<dbReference type="RefSeq" id="WP_182668818.1">
    <property type="nucleotide sequence ID" value="NZ_JACHTE010000003.1"/>
</dbReference>
<feature type="chain" id="PRO_5031195083" evidence="1">
    <location>
        <begin position="30"/>
        <end position="154"/>
    </location>
</feature>
<protein>
    <submittedName>
        <fullName evidence="2">Uncharacterized protein</fullName>
    </submittedName>
</protein>
<keyword evidence="3" id="KW-1185">Reference proteome</keyword>
<keyword evidence="1" id="KW-0732">Signal</keyword>
<feature type="signal peptide" evidence="1">
    <location>
        <begin position="1"/>
        <end position="29"/>
    </location>
</feature>
<proteinExistence type="predicted"/>
<gene>
    <name evidence="2" type="ORF">H4F99_05080</name>
</gene>
<dbReference type="AlphaFoldDB" id="A0A7W3U2P8"/>
<organism evidence="2 3">
    <name type="scientific">Marilutibacter penaei</name>
    <dbReference type="NCBI Taxonomy" id="2759900"/>
    <lineage>
        <taxon>Bacteria</taxon>
        <taxon>Pseudomonadati</taxon>
        <taxon>Pseudomonadota</taxon>
        <taxon>Gammaproteobacteria</taxon>
        <taxon>Lysobacterales</taxon>
        <taxon>Lysobacteraceae</taxon>
        <taxon>Marilutibacter</taxon>
    </lineage>
</organism>